<accession>A0A6G1DKM4</accession>
<evidence type="ECO:0000256" key="1">
    <source>
        <dbReference type="SAM" id="MobiDB-lite"/>
    </source>
</evidence>
<organism evidence="2 3">
    <name type="scientific">Oryza meyeriana var. granulata</name>
    <dbReference type="NCBI Taxonomy" id="110450"/>
    <lineage>
        <taxon>Eukaryota</taxon>
        <taxon>Viridiplantae</taxon>
        <taxon>Streptophyta</taxon>
        <taxon>Embryophyta</taxon>
        <taxon>Tracheophyta</taxon>
        <taxon>Spermatophyta</taxon>
        <taxon>Magnoliopsida</taxon>
        <taxon>Liliopsida</taxon>
        <taxon>Poales</taxon>
        <taxon>Poaceae</taxon>
        <taxon>BOP clade</taxon>
        <taxon>Oryzoideae</taxon>
        <taxon>Oryzeae</taxon>
        <taxon>Oryzinae</taxon>
        <taxon>Oryza</taxon>
        <taxon>Oryza meyeriana</taxon>
    </lineage>
</organism>
<protein>
    <submittedName>
        <fullName evidence="2">Uncharacterized protein</fullName>
    </submittedName>
</protein>
<proteinExistence type="predicted"/>
<dbReference type="Proteomes" id="UP000479710">
    <property type="component" value="Unassembled WGS sequence"/>
</dbReference>
<dbReference type="AlphaFoldDB" id="A0A6G1DKM4"/>
<feature type="region of interest" description="Disordered" evidence="1">
    <location>
        <begin position="67"/>
        <end position="89"/>
    </location>
</feature>
<gene>
    <name evidence="2" type="ORF">E2562_020344</name>
</gene>
<sequence>MLTLGFQGLEGDATVDVEATSRRAYDNDQAVGSGRPAPALERHATHEGEPLLALLALDAMGDDVCGARRSTNQTTGRPNWRFGDLGLYQ</sequence>
<evidence type="ECO:0000313" key="3">
    <source>
        <dbReference type="Proteomes" id="UP000479710"/>
    </source>
</evidence>
<reference evidence="2 3" key="1">
    <citation type="submission" date="2019-11" db="EMBL/GenBank/DDBJ databases">
        <title>Whole genome sequence of Oryza granulata.</title>
        <authorList>
            <person name="Li W."/>
        </authorList>
    </citation>
    <scope>NUCLEOTIDE SEQUENCE [LARGE SCALE GENOMIC DNA]</scope>
    <source>
        <strain evidence="3">cv. Menghai</strain>
        <tissue evidence="2">Leaf</tissue>
    </source>
</reference>
<keyword evidence="3" id="KW-1185">Reference proteome</keyword>
<evidence type="ECO:0000313" key="2">
    <source>
        <dbReference type="EMBL" id="KAF0913178.1"/>
    </source>
</evidence>
<name>A0A6G1DKM4_9ORYZ</name>
<dbReference type="EMBL" id="SPHZ02000006">
    <property type="protein sequence ID" value="KAF0913178.1"/>
    <property type="molecule type" value="Genomic_DNA"/>
</dbReference>
<comment type="caution">
    <text evidence="2">The sequence shown here is derived from an EMBL/GenBank/DDBJ whole genome shotgun (WGS) entry which is preliminary data.</text>
</comment>